<dbReference type="CDD" id="cd00156">
    <property type="entry name" value="REC"/>
    <property type="match status" value="1"/>
</dbReference>
<dbReference type="PROSITE" id="PS50110">
    <property type="entry name" value="RESPONSE_REGULATORY"/>
    <property type="match status" value="1"/>
</dbReference>
<dbReference type="SUPFAM" id="SSF55785">
    <property type="entry name" value="PYP-like sensor domain (PAS domain)"/>
    <property type="match status" value="2"/>
</dbReference>
<dbReference type="CDD" id="cd00130">
    <property type="entry name" value="PAS"/>
    <property type="match status" value="2"/>
</dbReference>
<dbReference type="SMART" id="SM00091">
    <property type="entry name" value="PAS"/>
    <property type="match status" value="2"/>
</dbReference>
<dbReference type="Gene3D" id="3.20.20.450">
    <property type="entry name" value="EAL domain"/>
    <property type="match status" value="1"/>
</dbReference>
<dbReference type="InterPro" id="IPR043128">
    <property type="entry name" value="Rev_trsase/Diguanyl_cyclase"/>
</dbReference>
<dbReference type="Gene3D" id="3.30.70.270">
    <property type="match status" value="1"/>
</dbReference>
<feature type="domain" description="PAS" evidence="3">
    <location>
        <begin position="140"/>
        <end position="213"/>
    </location>
</feature>
<protein>
    <submittedName>
        <fullName evidence="7">Diguanylate cyclase</fullName>
        <ecNumber evidence="7">2.7.7.65</ecNumber>
    </submittedName>
</protein>
<name>A0ABN8X916_9GAMM</name>
<feature type="domain" description="Response regulatory" evidence="2">
    <location>
        <begin position="6"/>
        <end position="122"/>
    </location>
</feature>
<dbReference type="Pfam" id="PF00990">
    <property type="entry name" value="GGDEF"/>
    <property type="match status" value="1"/>
</dbReference>
<dbReference type="Pfam" id="PF00072">
    <property type="entry name" value="Response_reg"/>
    <property type="match status" value="1"/>
</dbReference>
<dbReference type="InterPro" id="IPR035919">
    <property type="entry name" value="EAL_sf"/>
</dbReference>
<dbReference type="SMART" id="SM00267">
    <property type="entry name" value="GGDEF"/>
    <property type="match status" value="1"/>
</dbReference>
<dbReference type="InterPro" id="IPR029787">
    <property type="entry name" value="Nucleotide_cyclase"/>
</dbReference>
<feature type="domain" description="PAC" evidence="4">
    <location>
        <begin position="215"/>
        <end position="267"/>
    </location>
</feature>
<dbReference type="SUPFAM" id="SSF55073">
    <property type="entry name" value="Nucleotide cyclase"/>
    <property type="match status" value="1"/>
</dbReference>
<dbReference type="InterPro" id="IPR013655">
    <property type="entry name" value="PAS_fold_3"/>
</dbReference>
<dbReference type="RefSeq" id="WP_051331440.1">
    <property type="nucleotide sequence ID" value="NZ_OX458333.1"/>
</dbReference>
<evidence type="ECO:0000313" key="7">
    <source>
        <dbReference type="EMBL" id="CAI8913575.1"/>
    </source>
</evidence>
<dbReference type="Pfam" id="PF13426">
    <property type="entry name" value="PAS_9"/>
    <property type="match status" value="1"/>
</dbReference>
<dbReference type="InterPro" id="IPR000160">
    <property type="entry name" value="GGDEF_dom"/>
</dbReference>
<dbReference type="InterPro" id="IPR052155">
    <property type="entry name" value="Biofilm_reg_signaling"/>
</dbReference>
<dbReference type="EMBL" id="OX458333">
    <property type="protein sequence ID" value="CAI8913575.1"/>
    <property type="molecule type" value="Genomic_DNA"/>
</dbReference>
<dbReference type="SUPFAM" id="SSF52172">
    <property type="entry name" value="CheY-like"/>
    <property type="match status" value="1"/>
</dbReference>
<keyword evidence="8" id="KW-1185">Reference proteome</keyword>
<dbReference type="InterPro" id="IPR000014">
    <property type="entry name" value="PAS"/>
</dbReference>
<dbReference type="PANTHER" id="PTHR44757">
    <property type="entry name" value="DIGUANYLATE CYCLASE DGCP"/>
    <property type="match status" value="1"/>
</dbReference>
<dbReference type="InterPro" id="IPR000700">
    <property type="entry name" value="PAS-assoc_C"/>
</dbReference>
<dbReference type="InterPro" id="IPR001633">
    <property type="entry name" value="EAL_dom"/>
</dbReference>
<evidence type="ECO:0000259" key="3">
    <source>
        <dbReference type="PROSITE" id="PS50112"/>
    </source>
</evidence>
<dbReference type="SMART" id="SM00052">
    <property type="entry name" value="EAL"/>
    <property type="match status" value="1"/>
</dbReference>
<reference evidence="7 8" key="1">
    <citation type="submission" date="2023-03" db="EMBL/GenBank/DDBJ databases">
        <authorList>
            <person name="Pearce D."/>
        </authorList>
    </citation>
    <scope>NUCLEOTIDE SEQUENCE [LARGE SCALE GENOMIC DNA]</scope>
    <source>
        <strain evidence="7">Msz</strain>
    </source>
</reference>
<dbReference type="PROSITE" id="PS50887">
    <property type="entry name" value="GGDEF"/>
    <property type="match status" value="1"/>
</dbReference>
<feature type="domain" description="PAS" evidence="3">
    <location>
        <begin position="261"/>
        <end position="310"/>
    </location>
</feature>
<feature type="domain" description="GGDEF" evidence="6">
    <location>
        <begin position="421"/>
        <end position="555"/>
    </location>
</feature>
<keyword evidence="1" id="KW-0597">Phosphoprotein</keyword>
<keyword evidence="7" id="KW-0548">Nucleotidyltransferase</keyword>
<feature type="domain" description="PAC" evidence="4">
    <location>
        <begin position="337"/>
        <end position="389"/>
    </location>
</feature>
<feature type="modified residue" description="4-aspartylphosphate" evidence="1">
    <location>
        <position position="57"/>
    </location>
</feature>
<evidence type="ECO:0000259" key="4">
    <source>
        <dbReference type="PROSITE" id="PS50113"/>
    </source>
</evidence>
<dbReference type="PROSITE" id="PS50883">
    <property type="entry name" value="EAL"/>
    <property type="match status" value="1"/>
</dbReference>
<dbReference type="CDD" id="cd01949">
    <property type="entry name" value="GGDEF"/>
    <property type="match status" value="1"/>
</dbReference>
<gene>
    <name evidence="7" type="ORF">MSZNOR_3691</name>
</gene>
<accession>A0ABN8X916</accession>
<dbReference type="PROSITE" id="PS50113">
    <property type="entry name" value="PAC"/>
    <property type="match status" value="2"/>
</dbReference>
<dbReference type="GO" id="GO:0052621">
    <property type="term" value="F:diguanylate cyclase activity"/>
    <property type="evidence" value="ECO:0007669"/>
    <property type="project" value="UniProtKB-EC"/>
</dbReference>
<organism evidence="7 8">
    <name type="scientific">Methylocaldum szegediense</name>
    <dbReference type="NCBI Taxonomy" id="73780"/>
    <lineage>
        <taxon>Bacteria</taxon>
        <taxon>Pseudomonadati</taxon>
        <taxon>Pseudomonadota</taxon>
        <taxon>Gammaproteobacteria</taxon>
        <taxon>Methylococcales</taxon>
        <taxon>Methylococcaceae</taxon>
        <taxon>Methylocaldum</taxon>
    </lineage>
</organism>
<dbReference type="PROSITE" id="PS50112">
    <property type="entry name" value="PAS"/>
    <property type="match status" value="2"/>
</dbReference>
<dbReference type="Gene3D" id="3.40.50.2300">
    <property type="match status" value="1"/>
</dbReference>
<dbReference type="NCBIfam" id="TIGR00254">
    <property type="entry name" value="GGDEF"/>
    <property type="match status" value="1"/>
</dbReference>
<dbReference type="CDD" id="cd01948">
    <property type="entry name" value="EAL"/>
    <property type="match status" value="1"/>
</dbReference>
<dbReference type="EC" id="2.7.7.65" evidence="7"/>
<dbReference type="Gene3D" id="3.30.450.20">
    <property type="entry name" value="PAS domain"/>
    <property type="match status" value="2"/>
</dbReference>
<evidence type="ECO:0000259" key="2">
    <source>
        <dbReference type="PROSITE" id="PS50110"/>
    </source>
</evidence>
<keyword evidence="7" id="KW-0808">Transferase</keyword>
<proteinExistence type="predicted"/>
<sequence length="821" mass="92121">MTEPLNVLVVEDSETDFILIERQLRRHGLNTRCRRVASCRELNEALAEGGWNVVLSDYTVPGMDFDDSLRLIQDRLPDLPVILISGSIGEERAVELLRQGVWDFVLKDRPGRLGPAIERSLRDLEERRVRRAAEKALRESELRFRQMAETIGEVFWLRSPDFGSILYVSPAFEHVWGRSCAELYADPKLWLETIHVDDVPKVLRAMDDLAQGRSFDIQFRIAHPDGTLHWINDRGYVLRDETGEVVLASGVASDITERCQAAERLRQAATVFTSTQEGVLITDLDGNILTVNPAFTTITEYTEAEVLGKNPRLLQSGRHDRSFFHAMWHAIVTVGSWQGEIWNRRKGGEIYPQWLNISTVRNEQGQAVNYVGVFTDITQLKRSETQLEYLAHYDPLTGLPNRLLLLSRLNHALERARRDKTRGAVLFLDLDRFKNVNESLGHGTGDELLQIASQRMRACLCETDTLARLGGDEFVVVLEDLPDPENAASVAQKLIDRLDAPFVLSGEQEVYIGASLGISIFPDDADDADRLIQYADAALYQAKGSGRGIYHFYTESLTTSANERLALETRLRHALEQDEFVLHYQPLVALTDGRIFGVEALVRWQIPGVGLLSPSRFIPLAEETGLIVPLGEWVLRTACARMKTWLDAGLPLEMLAVNLSPRQFQQGDLHERIRAILAETGLMSRHLELEITETALMEDGPENETKLAVLKDLGVRIAIDDFGTGYSSLAYLKRFPIDKLKIDQSFVRDIPLDSSNMEIVAAIIAMAKTLKLEVLAEGVETDAQLAFLKHQGCDVAQGYLFSRPVAADAMQTILATAMANR</sequence>
<evidence type="ECO:0000256" key="1">
    <source>
        <dbReference type="PROSITE-ProRule" id="PRU00169"/>
    </source>
</evidence>
<dbReference type="InterPro" id="IPR001789">
    <property type="entry name" value="Sig_transdc_resp-reg_receiver"/>
</dbReference>
<dbReference type="SMART" id="SM00448">
    <property type="entry name" value="REC"/>
    <property type="match status" value="1"/>
</dbReference>
<dbReference type="SUPFAM" id="SSF141868">
    <property type="entry name" value="EAL domain-like"/>
    <property type="match status" value="1"/>
</dbReference>
<evidence type="ECO:0000259" key="6">
    <source>
        <dbReference type="PROSITE" id="PS50887"/>
    </source>
</evidence>
<dbReference type="PANTHER" id="PTHR44757:SF2">
    <property type="entry name" value="BIOFILM ARCHITECTURE MAINTENANCE PROTEIN MBAA"/>
    <property type="match status" value="1"/>
</dbReference>
<dbReference type="NCBIfam" id="TIGR00229">
    <property type="entry name" value="sensory_box"/>
    <property type="match status" value="2"/>
</dbReference>
<dbReference type="InterPro" id="IPR011006">
    <property type="entry name" value="CheY-like_superfamily"/>
</dbReference>
<dbReference type="SMART" id="SM00086">
    <property type="entry name" value="PAC"/>
    <property type="match status" value="2"/>
</dbReference>
<dbReference type="InterPro" id="IPR035965">
    <property type="entry name" value="PAS-like_dom_sf"/>
</dbReference>
<evidence type="ECO:0000313" key="8">
    <source>
        <dbReference type="Proteomes" id="UP001162030"/>
    </source>
</evidence>
<dbReference type="InterPro" id="IPR001610">
    <property type="entry name" value="PAC"/>
</dbReference>
<dbReference type="Pfam" id="PF00563">
    <property type="entry name" value="EAL"/>
    <property type="match status" value="1"/>
</dbReference>
<feature type="domain" description="EAL" evidence="5">
    <location>
        <begin position="564"/>
        <end position="818"/>
    </location>
</feature>
<evidence type="ECO:0000259" key="5">
    <source>
        <dbReference type="PROSITE" id="PS50883"/>
    </source>
</evidence>
<dbReference type="Pfam" id="PF08447">
    <property type="entry name" value="PAS_3"/>
    <property type="match status" value="1"/>
</dbReference>
<dbReference type="Proteomes" id="UP001162030">
    <property type="component" value="Chromosome"/>
</dbReference>